<keyword evidence="4" id="KW-1185">Reference proteome</keyword>
<evidence type="ECO:0000256" key="2">
    <source>
        <dbReference type="SAM" id="Phobius"/>
    </source>
</evidence>
<keyword evidence="2" id="KW-0472">Membrane</keyword>
<feature type="compositionally biased region" description="Polar residues" evidence="1">
    <location>
        <begin position="31"/>
        <end position="54"/>
    </location>
</feature>
<feature type="transmembrane region" description="Helical" evidence="2">
    <location>
        <begin position="552"/>
        <end position="573"/>
    </location>
</feature>
<evidence type="ECO:0000313" key="3">
    <source>
        <dbReference type="EMBL" id="MDS0300297.1"/>
    </source>
</evidence>
<reference evidence="3 4" key="1">
    <citation type="submission" date="2022-06" db="EMBL/GenBank/DDBJ databases">
        <title>Halogeometricum sp. a new haloarchaeum isolate from saline soil.</title>
        <authorList>
            <person name="Strakova D."/>
            <person name="Galisteo C."/>
            <person name="Sanchez-Porro C."/>
            <person name="Ventosa A."/>
        </authorList>
    </citation>
    <scope>NUCLEOTIDE SEQUENCE [LARGE SCALE GENOMIC DNA]</scope>
    <source>
        <strain evidence="3 4">S1BR25-6</strain>
    </source>
</reference>
<keyword evidence="2" id="KW-1133">Transmembrane helix</keyword>
<proteinExistence type="predicted"/>
<accession>A0ABU2GHL3</accession>
<dbReference type="EMBL" id="JAMQOP010000003">
    <property type="protein sequence ID" value="MDS0300297.1"/>
    <property type="molecule type" value="Genomic_DNA"/>
</dbReference>
<evidence type="ECO:0008006" key="5">
    <source>
        <dbReference type="Google" id="ProtNLM"/>
    </source>
</evidence>
<comment type="caution">
    <text evidence="3">The sequence shown here is derived from an EMBL/GenBank/DDBJ whole genome shotgun (WGS) entry which is preliminary data.</text>
</comment>
<evidence type="ECO:0000313" key="4">
    <source>
        <dbReference type="Proteomes" id="UP001257060"/>
    </source>
</evidence>
<gene>
    <name evidence="3" type="ORF">NDI76_16240</name>
</gene>
<protein>
    <recommendedName>
        <fullName evidence="5">DUF4129 domain-containing protein</fullName>
    </recommendedName>
</protein>
<sequence length="730" mass="77289">MLVCLSIVLSLGYAAVPVAGAAVPDGESVVFPQQTPTENNSTVVHENPENASSSEDLEDVREWLSNRMANAVIDCTRQVQAGSSYACRQLDRDYPDWAGRYVEVRRNDAGTAESTDRTLNRTRTDAQTFAEDVETFRELRTEYEAARAAGNEERSRELAHRLVRQSREINRTASRVTSNYDAFSNTTSENLSVASDAVVEIEQNTTTAAEEIREAELVSTTLSAEATRARGSFASPIVVAGRLVSENGTAVSDRQIRLQIGNGTATTATDAEGAFSVRYRPTTERRGASDLTVRYLPTNTSLYGPSDDEVRVTVIQEQATVTVNPRPSTVAFGDALTVAGRVEAAGRGVGDVPVVVSLGGGRLGTARTDETGDYSLNVSVPAAVSEGTAQVVAGLPFEGRALAAADASTTVSIESTATTLSLRGNRTGAGAVRLDGRLETDSGPLAGREVELAVNGSTIGVARTGPDGRFSTETDLPSAVAASDSVVVTATYSPAGESLDPASARVTLGSTASDSSTSLGAFISNEIRDIIARLTGSPSDASGGISRQFTGAFQLGAAAFAVASLSVLGLLFVRRREPLALARGLLGGGEKPEQEHEGPRDVAVEELNEATVLARSPPSETSLLTTARERLSRGDTDAAVLAGYEAVRRRLADRLERDSPMTHWELLRSYESNSTREDAGSLRQLTEAYQRAAFSLQASSEETARMALDNAERLLDTFDGDGESADSGRN</sequence>
<name>A0ABU2GHL3_9EURY</name>
<evidence type="ECO:0000256" key="1">
    <source>
        <dbReference type="SAM" id="MobiDB-lite"/>
    </source>
</evidence>
<feature type="region of interest" description="Disordered" evidence="1">
    <location>
        <begin position="30"/>
        <end position="56"/>
    </location>
</feature>
<organism evidence="3 4">
    <name type="scientific">Halogeometricum salsisoli</name>
    <dbReference type="NCBI Taxonomy" id="2950536"/>
    <lineage>
        <taxon>Archaea</taxon>
        <taxon>Methanobacteriati</taxon>
        <taxon>Methanobacteriota</taxon>
        <taxon>Stenosarchaea group</taxon>
        <taxon>Halobacteria</taxon>
        <taxon>Halobacteriales</taxon>
        <taxon>Haloferacaceae</taxon>
        <taxon>Halogeometricum</taxon>
    </lineage>
</organism>
<keyword evidence="2" id="KW-0812">Transmembrane</keyword>
<dbReference type="Proteomes" id="UP001257060">
    <property type="component" value="Unassembled WGS sequence"/>
</dbReference>
<dbReference type="RefSeq" id="WP_310925193.1">
    <property type="nucleotide sequence ID" value="NZ_JAMQOP010000003.1"/>
</dbReference>